<sequence>YEILIQETGNEIELGKLASEAEITYKTLHNYLEYFEESLLLNIVYNFSKSFRKSRKSLKKTYIASTNFYRLDERLTPQIKGQIIGHLAETYSYNLLKNNFEYVSIYKQRGKEIDFIARDDLLNTDYYYYIESKYKNNLKHKDFKFLQQTAAKRKTKIPYLVFSKETFDISENGIIIPLYLIA</sequence>
<dbReference type="InterPro" id="IPR025420">
    <property type="entry name" value="DUF4143"/>
</dbReference>
<dbReference type="PANTHER" id="PTHR33295">
    <property type="entry name" value="ATPASE"/>
    <property type="match status" value="1"/>
</dbReference>
<dbReference type="Pfam" id="PF13635">
    <property type="entry name" value="DUF4143"/>
    <property type="match status" value="1"/>
</dbReference>
<name>X0YHF8_9ZZZZ</name>
<evidence type="ECO:0000259" key="1">
    <source>
        <dbReference type="Pfam" id="PF13635"/>
    </source>
</evidence>
<protein>
    <recommendedName>
        <fullName evidence="1">DUF4143 domain-containing protein</fullName>
    </recommendedName>
</protein>
<accession>X0YHF8</accession>
<feature type="non-terminal residue" evidence="2">
    <location>
        <position position="1"/>
    </location>
</feature>
<organism evidence="2">
    <name type="scientific">marine sediment metagenome</name>
    <dbReference type="NCBI Taxonomy" id="412755"/>
    <lineage>
        <taxon>unclassified sequences</taxon>
        <taxon>metagenomes</taxon>
        <taxon>ecological metagenomes</taxon>
    </lineage>
</organism>
<dbReference type="AlphaFoldDB" id="X0YHF8"/>
<reference evidence="2" key="1">
    <citation type="journal article" date="2014" name="Front. Microbiol.">
        <title>High frequency of phylogenetically diverse reductive dehalogenase-homologous genes in deep subseafloor sedimentary metagenomes.</title>
        <authorList>
            <person name="Kawai M."/>
            <person name="Futagami T."/>
            <person name="Toyoda A."/>
            <person name="Takaki Y."/>
            <person name="Nishi S."/>
            <person name="Hori S."/>
            <person name="Arai W."/>
            <person name="Tsubouchi T."/>
            <person name="Morono Y."/>
            <person name="Uchiyama I."/>
            <person name="Ito T."/>
            <person name="Fujiyama A."/>
            <person name="Inagaki F."/>
            <person name="Takami H."/>
        </authorList>
    </citation>
    <scope>NUCLEOTIDE SEQUENCE</scope>
    <source>
        <strain evidence="2">Expedition CK06-06</strain>
    </source>
</reference>
<evidence type="ECO:0000313" key="2">
    <source>
        <dbReference type="EMBL" id="GAG48023.1"/>
    </source>
</evidence>
<feature type="domain" description="DUF4143" evidence="1">
    <location>
        <begin position="2"/>
        <end position="134"/>
    </location>
</feature>
<proteinExistence type="predicted"/>
<dbReference type="PANTHER" id="PTHR33295:SF18">
    <property type="entry name" value="AAA+ ATPASE DOMAIN-CONTAINING PROTEIN"/>
    <property type="match status" value="1"/>
</dbReference>
<comment type="caution">
    <text evidence="2">The sequence shown here is derived from an EMBL/GenBank/DDBJ whole genome shotgun (WGS) entry which is preliminary data.</text>
</comment>
<gene>
    <name evidence="2" type="ORF">S01H1_78752</name>
</gene>
<dbReference type="EMBL" id="BARS01053026">
    <property type="protein sequence ID" value="GAG48023.1"/>
    <property type="molecule type" value="Genomic_DNA"/>
</dbReference>